<sequence>MASPAKAKSKTDKVVKKYYQELEKARLLVNDFLQKNRFEPGKANSRRSTWCSRTYPLHEAVKQENVYIVSKLLLFGADPSFKDMWGWSAYDYGRRANEDIAKVFEEHRKKTIAAGEEWKHKLVYSPPPIGWEKFFAELELQVHAIEKQKQ</sequence>
<gene>
    <name evidence="2" type="ORF">C1SCF055_LOCUS14551</name>
</gene>
<feature type="repeat" description="ANK" evidence="1">
    <location>
        <begin position="52"/>
        <end position="84"/>
    </location>
</feature>
<evidence type="ECO:0000313" key="2">
    <source>
        <dbReference type="EMBL" id="CAI3987263.1"/>
    </source>
</evidence>
<evidence type="ECO:0000313" key="3">
    <source>
        <dbReference type="EMBL" id="CAL4774575.1"/>
    </source>
</evidence>
<dbReference type="EMBL" id="CAMXCT020001148">
    <property type="protein sequence ID" value="CAL1140638.1"/>
    <property type="molecule type" value="Genomic_DNA"/>
</dbReference>
<dbReference type="AlphaFoldDB" id="A0A9P1CAQ5"/>
<keyword evidence="4" id="KW-1185">Reference proteome</keyword>
<evidence type="ECO:0000256" key="1">
    <source>
        <dbReference type="PROSITE-ProRule" id="PRU00023"/>
    </source>
</evidence>
<dbReference type="InterPro" id="IPR036770">
    <property type="entry name" value="Ankyrin_rpt-contain_sf"/>
</dbReference>
<evidence type="ECO:0000313" key="4">
    <source>
        <dbReference type="Proteomes" id="UP001152797"/>
    </source>
</evidence>
<dbReference type="OrthoDB" id="299372at2759"/>
<reference evidence="3 4" key="2">
    <citation type="submission" date="2024-05" db="EMBL/GenBank/DDBJ databases">
        <authorList>
            <person name="Chen Y."/>
            <person name="Shah S."/>
            <person name="Dougan E. K."/>
            <person name="Thang M."/>
            <person name="Chan C."/>
        </authorList>
    </citation>
    <scope>NUCLEOTIDE SEQUENCE [LARGE SCALE GENOMIC DNA]</scope>
</reference>
<accession>A0A9P1CAQ5</accession>
<protein>
    <submittedName>
        <fullName evidence="3">Mitotic checkpoint protein BUB3.2</fullName>
    </submittedName>
</protein>
<dbReference type="Proteomes" id="UP001152797">
    <property type="component" value="Unassembled WGS sequence"/>
</dbReference>
<organism evidence="2">
    <name type="scientific">Cladocopium goreaui</name>
    <dbReference type="NCBI Taxonomy" id="2562237"/>
    <lineage>
        <taxon>Eukaryota</taxon>
        <taxon>Sar</taxon>
        <taxon>Alveolata</taxon>
        <taxon>Dinophyceae</taxon>
        <taxon>Suessiales</taxon>
        <taxon>Symbiodiniaceae</taxon>
        <taxon>Cladocopium</taxon>
    </lineage>
</organism>
<reference evidence="2" key="1">
    <citation type="submission" date="2022-10" db="EMBL/GenBank/DDBJ databases">
        <authorList>
            <person name="Chen Y."/>
            <person name="Dougan E. K."/>
            <person name="Chan C."/>
            <person name="Rhodes N."/>
            <person name="Thang M."/>
        </authorList>
    </citation>
    <scope>NUCLEOTIDE SEQUENCE</scope>
</reference>
<dbReference type="PROSITE" id="PS50088">
    <property type="entry name" value="ANK_REPEAT"/>
    <property type="match status" value="1"/>
</dbReference>
<dbReference type="Gene3D" id="1.25.40.20">
    <property type="entry name" value="Ankyrin repeat-containing domain"/>
    <property type="match status" value="1"/>
</dbReference>
<keyword evidence="1" id="KW-0040">ANK repeat</keyword>
<proteinExistence type="predicted"/>
<name>A0A9P1CAQ5_9DINO</name>
<dbReference type="SUPFAM" id="SSF48403">
    <property type="entry name" value="Ankyrin repeat"/>
    <property type="match status" value="1"/>
</dbReference>
<comment type="caution">
    <text evidence="2">The sequence shown here is derived from an EMBL/GenBank/DDBJ whole genome shotgun (WGS) entry which is preliminary data.</text>
</comment>
<dbReference type="InterPro" id="IPR002110">
    <property type="entry name" value="Ankyrin_rpt"/>
</dbReference>
<dbReference type="EMBL" id="CAMXCT010001148">
    <property type="protein sequence ID" value="CAI3987263.1"/>
    <property type="molecule type" value="Genomic_DNA"/>
</dbReference>
<dbReference type="EMBL" id="CAMXCT030001148">
    <property type="protein sequence ID" value="CAL4774575.1"/>
    <property type="molecule type" value="Genomic_DNA"/>
</dbReference>